<dbReference type="PANTHER" id="PTHR46751:SF1">
    <property type="entry name" value="WAP FOUR-DISULFIDE CORE DOMAIN PROTEIN 6A"/>
    <property type="match status" value="1"/>
</dbReference>
<keyword evidence="8" id="KW-1185">Reference proteome</keyword>
<dbReference type="Proteomes" id="UP001235939">
    <property type="component" value="Chromosome 11"/>
</dbReference>
<dbReference type="InterPro" id="IPR036880">
    <property type="entry name" value="Kunitz_BPTI_sf"/>
</dbReference>
<gene>
    <name evidence="7" type="ORF">LAZ67_11003622</name>
</gene>
<evidence type="ECO:0000313" key="8">
    <source>
        <dbReference type="Proteomes" id="UP001235939"/>
    </source>
</evidence>
<protein>
    <recommendedName>
        <fullName evidence="6">BPTI/Kunitz inhibitor domain-containing protein</fullName>
    </recommendedName>
</protein>
<keyword evidence="2" id="KW-0722">Serine protease inhibitor</keyword>
<keyword evidence="3" id="KW-1015">Disulfide bond</keyword>
<dbReference type="PRINTS" id="PR00759">
    <property type="entry name" value="BASICPTASE"/>
</dbReference>
<sequence>MSQRTPARSSSTAAARGTTIGSGRWTSAPGFVERHEIYMDSTHTTCLTPSVRSLAAGNAICYLPPETGPCLALFPRFYYDPEYHMCRNFSYGGCQGNDNNFESEQACLERCSGEYAYIDTAPPGGL</sequence>
<dbReference type="PROSITE" id="PS00280">
    <property type="entry name" value="BPTI_KUNITZ_1"/>
    <property type="match status" value="1"/>
</dbReference>
<reference evidence="7 8" key="1">
    <citation type="submission" date="2022-01" db="EMBL/GenBank/DDBJ databases">
        <title>A chromosomal length assembly of Cordylochernes scorpioides.</title>
        <authorList>
            <person name="Zeh D."/>
            <person name="Zeh J."/>
        </authorList>
    </citation>
    <scope>NUCLEOTIDE SEQUENCE [LARGE SCALE GENOMIC DNA]</scope>
    <source>
        <strain evidence="7">IN4F17</strain>
        <tissue evidence="7">Whole Body</tissue>
    </source>
</reference>
<dbReference type="CDD" id="cd00109">
    <property type="entry name" value="Kunitz-type"/>
    <property type="match status" value="1"/>
</dbReference>
<feature type="compositionally biased region" description="Low complexity" evidence="5">
    <location>
        <begin position="1"/>
        <end position="24"/>
    </location>
</feature>
<dbReference type="SMART" id="SM00131">
    <property type="entry name" value="KU"/>
    <property type="match status" value="1"/>
</dbReference>
<evidence type="ECO:0000313" key="7">
    <source>
        <dbReference type="EMBL" id="UYV74470.1"/>
    </source>
</evidence>
<evidence type="ECO:0000259" key="6">
    <source>
        <dbReference type="PROSITE" id="PS50279"/>
    </source>
</evidence>
<dbReference type="Pfam" id="PF00014">
    <property type="entry name" value="Kunitz_BPTI"/>
    <property type="match status" value="1"/>
</dbReference>
<evidence type="ECO:0000256" key="1">
    <source>
        <dbReference type="ARBA" id="ARBA00022690"/>
    </source>
</evidence>
<dbReference type="InterPro" id="IPR020901">
    <property type="entry name" value="Prtase_inh_Kunz-CS"/>
</dbReference>
<feature type="region of interest" description="Disordered" evidence="5">
    <location>
        <begin position="1"/>
        <end position="27"/>
    </location>
</feature>
<accession>A0ABY6L006</accession>
<dbReference type="PANTHER" id="PTHR46751">
    <property type="entry name" value="EPPIN"/>
    <property type="match status" value="1"/>
</dbReference>
<name>A0ABY6L006_9ARAC</name>
<evidence type="ECO:0000256" key="3">
    <source>
        <dbReference type="ARBA" id="ARBA00023157"/>
    </source>
</evidence>
<proteinExistence type="inferred from homology"/>
<dbReference type="PROSITE" id="PS50279">
    <property type="entry name" value="BPTI_KUNITZ_2"/>
    <property type="match status" value="1"/>
</dbReference>
<evidence type="ECO:0000256" key="2">
    <source>
        <dbReference type="ARBA" id="ARBA00022900"/>
    </source>
</evidence>
<dbReference type="EMBL" id="CP092873">
    <property type="protein sequence ID" value="UYV74470.1"/>
    <property type="molecule type" value="Genomic_DNA"/>
</dbReference>
<comment type="similarity">
    <text evidence="4">Belongs to the venom Kunitz-type family. 03 (sub-Kunitz) subfamily.</text>
</comment>
<dbReference type="InterPro" id="IPR051388">
    <property type="entry name" value="Serpin_venom_toxin"/>
</dbReference>
<dbReference type="InterPro" id="IPR002223">
    <property type="entry name" value="Kunitz_BPTI"/>
</dbReference>
<evidence type="ECO:0000256" key="5">
    <source>
        <dbReference type="SAM" id="MobiDB-lite"/>
    </source>
</evidence>
<dbReference type="SUPFAM" id="SSF57362">
    <property type="entry name" value="BPTI-like"/>
    <property type="match status" value="1"/>
</dbReference>
<feature type="domain" description="BPTI/Kunitz inhibitor" evidence="6">
    <location>
        <begin position="61"/>
        <end position="111"/>
    </location>
</feature>
<keyword evidence="1" id="KW-0646">Protease inhibitor</keyword>
<dbReference type="Gene3D" id="4.10.410.10">
    <property type="entry name" value="Pancreatic trypsin inhibitor Kunitz domain"/>
    <property type="match status" value="1"/>
</dbReference>
<evidence type="ECO:0000256" key="4">
    <source>
        <dbReference type="ARBA" id="ARBA00038506"/>
    </source>
</evidence>
<organism evidence="7 8">
    <name type="scientific">Cordylochernes scorpioides</name>
    <dbReference type="NCBI Taxonomy" id="51811"/>
    <lineage>
        <taxon>Eukaryota</taxon>
        <taxon>Metazoa</taxon>
        <taxon>Ecdysozoa</taxon>
        <taxon>Arthropoda</taxon>
        <taxon>Chelicerata</taxon>
        <taxon>Arachnida</taxon>
        <taxon>Pseudoscorpiones</taxon>
        <taxon>Cheliferoidea</taxon>
        <taxon>Chernetidae</taxon>
        <taxon>Cordylochernes</taxon>
    </lineage>
</organism>